<dbReference type="Ensembl" id="ENSPMAT00000006621.1">
    <property type="protein sequence ID" value="ENSPMAP00000006591.1"/>
    <property type="gene ID" value="ENSPMAG00000005981.1"/>
</dbReference>
<evidence type="ECO:0000256" key="1">
    <source>
        <dbReference type="ARBA" id="ARBA00004225"/>
    </source>
</evidence>
<name>S4RN05_PETMA</name>
<keyword evidence="6" id="KW-1133">Transmembrane helix</keyword>
<comment type="subcellular location">
    <subcellularLocation>
        <location evidence="1">Mitochondrion membrane</location>
        <topology evidence="1">Multi-pass membrane protein</topology>
    </subcellularLocation>
</comment>
<dbReference type="PANTHER" id="PTHR45624">
    <property type="entry name" value="MITOCHONDRIAL BASIC AMINO ACIDS TRANSPORTER-RELATED"/>
    <property type="match status" value="1"/>
</dbReference>
<dbReference type="HOGENOM" id="CLU_015166_16_3_1"/>
<dbReference type="InterPro" id="IPR018108">
    <property type="entry name" value="MCP_transmembrane"/>
</dbReference>
<evidence type="ECO:0000256" key="9">
    <source>
        <dbReference type="PROSITE-ProRule" id="PRU00282"/>
    </source>
</evidence>
<evidence type="ECO:0000313" key="11">
    <source>
        <dbReference type="Ensembl" id="ENSPMAP00000006591.1"/>
    </source>
</evidence>
<dbReference type="Pfam" id="PF00153">
    <property type="entry name" value="Mito_carr"/>
    <property type="match status" value="3"/>
</dbReference>
<dbReference type="OMA" id="FGSMAET"/>
<dbReference type="PANTHER" id="PTHR45624:SF12">
    <property type="entry name" value="MITOCHONDRIAL ORNITHINE TRANSPORTER 1"/>
    <property type="match status" value="1"/>
</dbReference>
<evidence type="ECO:0000256" key="7">
    <source>
        <dbReference type="ARBA" id="ARBA00023128"/>
    </source>
</evidence>
<dbReference type="GO" id="GO:0000064">
    <property type="term" value="F:L-ornithine transmembrane transporter activity"/>
    <property type="evidence" value="ECO:0007669"/>
    <property type="project" value="TreeGrafter"/>
</dbReference>
<keyword evidence="8 9" id="KW-0472">Membrane</keyword>
<evidence type="ECO:0000256" key="5">
    <source>
        <dbReference type="ARBA" id="ARBA00022737"/>
    </source>
</evidence>
<dbReference type="GO" id="GO:1990575">
    <property type="term" value="P:mitochondrial L-ornithine transmembrane transport"/>
    <property type="evidence" value="ECO:0007669"/>
    <property type="project" value="TreeGrafter"/>
</dbReference>
<feature type="repeat" description="Solcar" evidence="9">
    <location>
        <begin position="7"/>
        <end position="91"/>
    </location>
</feature>
<evidence type="ECO:0000256" key="2">
    <source>
        <dbReference type="ARBA" id="ARBA00006375"/>
    </source>
</evidence>
<evidence type="ECO:0000256" key="8">
    <source>
        <dbReference type="ARBA" id="ARBA00023136"/>
    </source>
</evidence>
<evidence type="ECO:0000256" key="6">
    <source>
        <dbReference type="ARBA" id="ARBA00022989"/>
    </source>
</evidence>
<feature type="repeat" description="Solcar" evidence="9">
    <location>
        <begin position="214"/>
        <end position="301"/>
    </location>
</feature>
<keyword evidence="4 9" id="KW-0812">Transmembrane</keyword>
<dbReference type="GeneTree" id="ENSGT00940000167446"/>
<reference evidence="11" key="2">
    <citation type="submission" date="2025-09" db="UniProtKB">
        <authorList>
            <consortium name="Ensembl"/>
        </authorList>
    </citation>
    <scope>IDENTIFICATION</scope>
</reference>
<dbReference type="PROSITE" id="PS50920">
    <property type="entry name" value="SOLCAR"/>
    <property type="match status" value="3"/>
</dbReference>
<evidence type="ECO:0000256" key="3">
    <source>
        <dbReference type="ARBA" id="ARBA00022448"/>
    </source>
</evidence>
<accession>S4RN05</accession>
<evidence type="ECO:0000256" key="4">
    <source>
        <dbReference type="ARBA" id="ARBA00022692"/>
    </source>
</evidence>
<comment type="similarity">
    <text evidence="2 10">Belongs to the mitochondrial carrier (TC 2.A.29) family.</text>
</comment>
<keyword evidence="3 10" id="KW-0813">Transport</keyword>
<keyword evidence="5" id="KW-0677">Repeat</keyword>
<feature type="repeat" description="Solcar" evidence="9">
    <location>
        <begin position="104"/>
        <end position="199"/>
    </location>
</feature>
<organism evidence="11">
    <name type="scientific">Petromyzon marinus</name>
    <name type="common">Sea lamprey</name>
    <dbReference type="NCBI Taxonomy" id="7757"/>
    <lineage>
        <taxon>Eukaryota</taxon>
        <taxon>Metazoa</taxon>
        <taxon>Chordata</taxon>
        <taxon>Craniata</taxon>
        <taxon>Vertebrata</taxon>
        <taxon>Cyclostomata</taxon>
        <taxon>Hyperoartia</taxon>
        <taxon>Petromyzontiformes</taxon>
        <taxon>Petromyzontidae</taxon>
        <taxon>Petromyzon</taxon>
    </lineage>
</organism>
<proteinExistence type="inferred from homology"/>
<dbReference type="AlphaFoldDB" id="S4RN05"/>
<dbReference type="STRING" id="7757.ENSPMAP00000006591"/>
<reference evidence="11" key="1">
    <citation type="submission" date="2025-08" db="UniProtKB">
        <authorList>
            <consortium name="Ensembl"/>
        </authorList>
    </citation>
    <scope>IDENTIFICATION</scope>
</reference>
<evidence type="ECO:0000256" key="10">
    <source>
        <dbReference type="RuleBase" id="RU000488"/>
    </source>
</evidence>
<keyword evidence="7" id="KW-0496">Mitochondrion</keyword>
<dbReference type="InterPro" id="IPR023395">
    <property type="entry name" value="MCP_dom_sf"/>
</dbReference>
<dbReference type="GO" id="GO:0031966">
    <property type="term" value="C:mitochondrial membrane"/>
    <property type="evidence" value="ECO:0007669"/>
    <property type="project" value="UniProtKB-SubCell"/>
</dbReference>
<protein>
    <submittedName>
        <fullName evidence="11">Uncharacterized protein</fullName>
    </submittedName>
</protein>
<dbReference type="InterPro" id="IPR050567">
    <property type="entry name" value="Mitochondrial_Carrier"/>
</dbReference>
<dbReference type="Gene3D" id="1.50.40.10">
    <property type="entry name" value="Mitochondrial carrier domain"/>
    <property type="match status" value="1"/>
</dbReference>
<dbReference type="SUPFAM" id="SSF103506">
    <property type="entry name" value="Mitochondrial carrier"/>
    <property type="match status" value="1"/>
</dbReference>
<sequence length="310" mass="34014">MGIHPLIQALIDTSAGTAGGIACVYSGQPFDTAKVKMQTFPKLYNGFVSCLGQTYRAEGMWGLYRGSFPALIANIGENAMLFLCYGFCQRLVARLSHLQEGSRLSNMQMATAGSLAAGFTAIVICPLELVKCRMQAMREMHAAGKTVFTMADCTAVAVTRNVLRVDGLLGLYNGLSSTWMRDMPGYFCFFWGNEVCKTLFTPPGKTKDDLVPSVHFLSGYIGLLNHCLFAHTFIDPLTRLSTHSMTHQLACSLFQSFVQSLTSKVATSCIMALYSGFTPTIIRAFPANAALFLAYELTRSSLMRRVQDVY</sequence>